<dbReference type="InterPro" id="IPR045655">
    <property type="entry name" value="DUF6394"/>
</dbReference>
<feature type="transmembrane region" description="Helical" evidence="1">
    <location>
        <begin position="36"/>
        <end position="54"/>
    </location>
</feature>
<dbReference type="Pfam" id="PF19931">
    <property type="entry name" value="DUF6394"/>
    <property type="match status" value="1"/>
</dbReference>
<accession>A0A382N070</accession>
<feature type="transmembrane region" description="Helical" evidence="1">
    <location>
        <begin position="96"/>
        <end position="120"/>
    </location>
</feature>
<keyword evidence="1" id="KW-0472">Membrane</keyword>
<feature type="transmembrane region" description="Helical" evidence="1">
    <location>
        <begin position="61"/>
        <end position="84"/>
    </location>
</feature>
<dbReference type="AlphaFoldDB" id="A0A382N070"/>
<reference evidence="2" key="1">
    <citation type="submission" date="2018-05" db="EMBL/GenBank/DDBJ databases">
        <authorList>
            <person name="Lanie J.A."/>
            <person name="Ng W.-L."/>
            <person name="Kazmierczak K.M."/>
            <person name="Andrzejewski T.M."/>
            <person name="Davidsen T.M."/>
            <person name="Wayne K.J."/>
            <person name="Tettelin H."/>
            <person name="Glass J.I."/>
            <person name="Rusch D."/>
            <person name="Podicherti R."/>
            <person name="Tsui H.-C.T."/>
            <person name="Winkler M.E."/>
        </authorList>
    </citation>
    <scope>NUCLEOTIDE SEQUENCE</scope>
</reference>
<keyword evidence="1" id="KW-0812">Transmembrane</keyword>
<evidence type="ECO:0000256" key="1">
    <source>
        <dbReference type="SAM" id="Phobius"/>
    </source>
</evidence>
<sequence>MNLEKVIFAFTIILAASINFGFFLGEIDNPAHHHVYGLYTAIFLNVVAAILKFGDRSHIGAVLLASSAVAVLQLAGAAAIWGYAVFAAELGLSEGVVASIVSLSGGAMLANIFSLVLLMIEVALLRR</sequence>
<organism evidence="2">
    <name type="scientific">marine metagenome</name>
    <dbReference type="NCBI Taxonomy" id="408172"/>
    <lineage>
        <taxon>unclassified sequences</taxon>
        <taxon>metagenomes</taxon>
        <taxon>ecological metagenomes</taxon>
    </lineage>
</organism>
<protein>
    <submittedName>
        <fullName evidence="2">Uncharacterized protein</fullName>
    </submittedName>
</protein>
<gene>
    <name evidence="2" type="ORF">METZ01_LOCUS307260</name>
</gene>
<proteinExistence type="predicted"/>
<name>A0A382N070_9ZZZZ</name>
<dbReference type="EMBL" id="UINC01097035">
    <property type="protein sequence ID" value="SVC54406.1"/>
    <property type="molecule type" value="Genomic_DNA"/>
</dbReference>
<evidence type="ECO:0000313" key="2">
    <source>
        <dbReference type="EMBL" id="SVC54406.1"/>
    </source>
</evidence>
<feature type="transmembrane region" description="Helical" evidence="1">
    <location>
        <begin position="7"/>
        <end position="24"/>
    </location>
</feature>
<keyword evidence="1" id="KW-1133">Transmembrane helix</keyword>